<dbReference type="Gene3D" id="3.40.630.30">
    <property type="match status" value="1"/>
</dbReference>
<dbReference type="EMBL" id="LLXU01000056">
    <property type="protein sequence ID" value="KRG46346.1"/>
    <property type="molecule type" value="Genomic_DNA"/>
</dbReference>
<dbReference type="STRING" id="676599.ARC20_05700"/>
<reference evidence="2 3" key="1">
    <citation type="submission" date="2015-10" db="EMBL/GenBank/DDBJ databases">
        <title>Genome sequencing and analysis of members of genus Stenotrophomonas.</title>
        <authorList>
            <person name="Patil P.P."/>
            <person name="Midha S."/>
            <person name="Patil P.B."/>
        </authorList>
    </citation>
    <scope>NUCLEOTIDE SEQUENCE [LARGE SCALE GENOMIC DNA]</scope>
    <source>
        <strain evidence="2 3">JCM 16536</strain>
    </source>
</reference>
<dbReference type="Pfam" id="PF14542">
    <property type="entry name" value="Acetyltransf_CG"/>
    <property type="match status" value="1"/>
</dbReference>
<accession>A0A0R0AWA2</accession>
<dbReference type="InterPro" id="IPR016181">
    <property type="entry name" value="Acyl_CoA_acyltransferase"/>
</dbReference>
<dbReference type="InterPro" id="IPR031165">
    <property type="entry name" value="GNAT_YJDJ"/>
</dbReference>
<feature type="domain" description="N-acetyltransferase" evidence="1">
    <location>
        <begin position="10"/>
        <end position="95"/>
    </location>
</feature>
<dbReference type="OrthoDB" id="9813275at2"/>
<keyword evidence="3" id="KW-1185">Reference proteome</keyword>
<dbReference type="RefSeq" id="WP_057645061.1">
    <property type="nucleotide sequence ID" value="NZ_LLXU01000056.1"/>
</dbReference>
<comment type="caution">
    <text evidence="2">The sequence shown here is derived from an EMBL/GenBank/DDBJ whole genome shotgun (WGS) entry which is preliminary data.</text>
</comment>
<dbReference type="InterPro" id="IPR045057">
    <property type="entry name" value="Gcn5-rel_NAT"/>
</dbReference>
<dbReference type="GO" id="GO:0016740">
    <property type="term" value="F:transferase activity"/>
    <property type="evidence" value="ECO:0007669"/>
    <property type="project" value="UniProtKB-KW"/>
</dbReference>
<sequence>MNDTAGPVVRHDEAARQFVVDLDGHRGELDYELEGGVMRLVHTGVPAQIGGRGVAANLVRNALDFARARGYKVRAECSYAAAWMQRHPEQQDLLG</sequence>
<dbReference type="PANTHER" id="PTHR31435">
    <property type="entry name" value="PROTEIN NATD1"/>
    <property type="match status" value="1"/>
</dbReference>
<dbReference type="PROSITE" id="PS51729">
    <property type="entry name" value="GNAT_YJDJ"/>
    <property type="match status" value="1"/>
</dbReference>
<evidence type="ECO:0000313" key="2">
    <source>
        <dbReference type="EMBL" id="KRG46346.1"/>
    </source>
</evidence>
<dbReference type="SUPFAM" id="SSF55729">
    <property type="entry name" value="Acyl-CoA N-acyltransferases (Nat)"/>
    <property type="match status" value="1"/>
</dbReference>
<name>A0A0R0AWA2_9GAMM</name>
<dbReference type="AlphaFoldDB" id="A0A0R0AWA2"/>
<dbReference type="Proteomes" id="UP000051802">
    <property type="component" value="Unassembled WGS sequence"/>
</dbReference>
<protein>
    <submittedName>
        <fullName evidence="2">Acetyltransferase</fullName>
    </submittedName>
</protein>
<organism evidence="2 3">
    <name type="scientific">Stenotrophomonas panacihumi</name>
    <dbReference type="NCBI Taxonomy" id="676599"/>
    <lineage>
        <taxon>Bacteria</taxon>
        <taxon>Pseudomonadati</taxon>
        <taxon>Pseudomonadota</taxon>
        <taxon>Gammaproteobacteria</taxon>
        <taxon>Lysobacterales</taxon>
        <taxon>Lysobacteraceae</taxon>
        <taxon>Stenotrophomonas</taxon>
    </lineage>
</organism>
<evidence type="ECO:0000313" key="3">
    <source>
        <dbReference type="Proteomes" id="UP000051802"/>
    </source>
</evidence>
<evidence type="ECO:0000259" key="1">
    <source>
        <dbReference type="PROSITE" id="PS51729"/>
    </source>
</evidence>
<keyword evidence="2" id="KW-0808">Transferase</keyword>
<gene>
    <name evidence="2" type="ORF">ARC20_05700</name>
</gene>
<proteinExistence type="predicted"/>
<dbReference type="PANTHER" id="PTHR31435:SF9">
    <property type="entry name" value="PROTEIN NATD1"/>
    <property type="match status" value="1"/>
</dbReference>